<gene>
    <name evidence="4" type="primary">kdsB</name>
    <name evidence="4" type="ORF">FLO80_14740</name>
</gene>
<evidence type="ECO:0000256" key="1">
    <source>
        <dbReference type="ARBA" id="ARBA00022679"/>
    </source>
</evidence>
<accession>A0A5A9Z667</accession>
<dbReference type="NCBIfam" id="NF003952">
    <property type="entry name" value="PRK05450.1-5"/>
    <property type="match status" value="1"/>
</dbReference>
<dbReference type="InterPro" id="IPR029044">
    <property type="entry name" value="Nucleotide-diphossugar_trans"/>
</dbReference>
<keyword evidence="3" id="KW-0448">Lipopolysaccharide biosynthesis</keyword>
<evidence type="ECO:0000256" key="3">
    <source>
        <dbReference type="ARBA" id="ARBA00022985"/>
    </source>
</evidence>
<dbReference type="PANTHER" id="PTHR42866">
    <property type="entry name" value="3-DEOXY-MANNO-OCTULOSONATE CYTIDYLYLTRANSFERASE"/>
    <property type="match status" value="1"/>
</dbReference>
<evidence type="ECO:0000256" key="2">
    <source>
        <dbReference type="ARBA" id="ARBA00022695"/>
    </source>
</evidence>
<keyword evidence="2 4" id="KW-0548">Nucleotidyltransferase</keyword>
<dbReference type="PANTHER" id="PTHR42866:SF2">
    <property type="entry name" value="3-DEOXY-MANNO-OCTULOSONATE CYTIDYLYLTRANSFERASE, MITOCHONDRIAL"/>
    <property type="match status" value="1"/>
</dbReference>
<dbReference type="GO" id="GO:0008690">
    <property type="term" value="F:3-deoxy-manno-octulosonate cytidylyltransferase activity"/>
    <property type="evidence" value="ECO:0007669"/>
    <property type="project" value="UniProtKB-EC"/>
</dbReference>
<dbReference type="RefSeq" id="WP_111362455.1">
    <property type="nucleotide sequence ID" value="NZ_JASHJG010000056.1"/>
</dbReference>
<dbReference type="Gene3D" id="3.90.550.10">
    <property type="entry name" value="Spore Coat Polysaccharide Biosynthesis Protein SpsA, Chain A"/>
    <property type="match status" value="1"/>
</dbReference>
<dbReference type="InterPro" id="IPR004528">
    <property type="entry name" value="KdsB"/>
</dbReference>
<comment type="caution">
    <text evidence="4">The sequence shown here is derived from an EMBL/GenBank/DDBJ whole genome shotgun (WGS) entry which is preliminary data.</text>
</comment>
<proteinExistence type="predicted"/>
<dbReference type="NCBIfam" id="TIGR00466">
    <property type="entry name" value="kdsB"/>
    <property type="match status" value="1"/>
</dbReference>
<keyword evidence="1 4" id="KW-0808">Transferase</keyword>
<sequence>MQNRVFALIPARMESARLPGKPLRKIAGVPMIVHVAKRAALSPRVTKAVVCTDSIEILMTCEKYGIEVCLTRSTHQNGTERIAEAAEVMGLTDDDIIVDVQGDEPFVRPEYIEEVADFTARTGYGCVVPHQMIDEYGNLNRVKMVSHDDRVIYFSRADVPCHFGEMPQPLKKHLSIIGFRLPALRRFVSSPPTPLENTERIELMRLVELGEPIGTFLQTGTSLSVDTPEDYELACRMMERDPLYRERIEREIA</sequence>
<dbReference type="InterPro" id="IPR003329">
    <property type="entry name" value="Cytidylyl_trans"/>
</dbReference>
<organism evidence="4 5">
    <name type="scientific">Aquicoccus porphyridii</name>
    <dbReference type="NCBI Taxonomy" id="1852029"/>
    <lineage>
        <taxon>Bacteria</taxon>
        <taxon>Pseudomonadati</taxon>
        <taxon>Pseudomonadota</taxon>
        <taxon>Alphaproteobacteria</taxon>
        <taxon>Rhodobacterales</taxon>
        <taxon>Paracoccaceae</taxon>
        <taxon>Aquicoccus</taxon>
    </lineage>
</organism>
<dbReference type="GO" id="GO:0009103">
    <property type="term" value="P:lipopolysaccharide biosynthetic process"/>
    <property type="evidence" value="ECO:0007669"/>
    <property type="project" value="UniProtKB-KW"/>
</dbReference>
<evidence type="ECO:0000313" key="5">
    <source>
        <dbReference type="Proteomes" id="UP000325291"/>
    </source>
</evidence>
<dbReference type="CDD" id="cd02517">
    <property type="entry name" value="CMP-KDO-Synthetase"/>
    <property type="match status" value="1"/>
</dbReference>
<dbReference type="Pfam" id="PF02348">
    <property type="entry name" value="CTP_transf_3"/>
    <property type="match status" value="1"/>
</dbReference>
<keyword evidence="5" id="KW-1185">Reference proteome</keyword>
<dbReference type="SUPFAM" id="SSF53448">
    <property type="entry name" value="Nucleotide-diphospho-sugar transferases"/>
    <property type="match status" value="1"/>
</dbReference>
<dbReference type="EMBL" id="VINQ01000012">
    <property type="protein sequence ID" value="KAA0912644.1"/>
    <property type="molecule type" value="Genomic_DNA"/>
</dbReference>
<dbReference type="EC" id="2.7.7.38" evidence="4"/>
<dbReference type="GO" id="GO:0005829">
    <property type="term" value="C:cytosol"/>
    <property type="evidence" value="ECO:0007669"/>
    <property type="project" value="TreeGrafter"/>
</dbReference>
<dbReference type="Proteomes" id="UP000325291">
    <property type="component" value="Unassembled WGS sequence"/>
</dbReference>
<reference evidence="4 5" key="1">
    <citation type="submission" date="2019-07" db="EMBL/GenBank/DDBJ databases">
        <title>Aquicoccus porphyridii gen. nov., sp. nov., isolated from a small marine red alga, Porphyridium marinum.</title>
        <authorList>
            <person name="Liu L."/>
        </authorList>
    </citation>
    <scope>NUCLEOTIDE SEQUENCE [LARGE SCALE GENOMIC DNA]</scope>
    <source>
        <strain evidence="4 5">L1 8-17</strain>
    </source>
</reference>
<name>A0A5A9Z667_9RHOB</name>
<evidence type="ECO:0000313" key="4">
    <source>
        <dbReference type="EMBL" id="KAA0912644.1"/>
    </source>
</evidence>
<protein>
    <submittedName>
        <fullName evidence="4">3-deoxy-manno-octulosonate cytidylyltransferase</fullName>
        <ecNumber evidence="4">2.7.7.38</ecNumber>
    </submittedName>
</protein>
<dbReference type="AlphaFoldDB" id="A0A5A9Z667"/>